<organism evidence="11 12">
    <name type="scientific">Hyaloscypha variabilis (strain UAMH 11265 / GT02V1 / F)</name>
    <name type="common">Meliniomyces variabilis</name>
    <dbReference type="NCBI Taxonomy" id="1149755"/>
    <lineage>
        <taxon>Eukaryota</taxon>
        <taxon>Fungi</taxon>
        <taxon>Dikarya</taxon>
        <taxon>Ascomycota</taxon>
        <taxon>Pezizomycotina</taxon>
        <taxon>Leotiomycetes</taxon>
        <taxon>Helotiales</taxon>
        <taxon>Hyaloscyphaceae</taxon>
        <taxon>Hyaloscypha</taxon>
        <taxon>Hyaloscypha variabilis</taxon>
    </lineage>
</organism>
<evidence type="ECO:0000256" key="3">
    <source>
        <dbReference type="ARBA" id="ARBA00009105"/>
    </source>
</evidence>
<evidence type="ECO:0000313" key="12">
    <source>
        <dbReference type="Proteomes" id="UP000235786"/>
    </source>
</evidence>
<keyword evidence="12" id="KW-1185">Reference proteome</keyword>
<comment type="similarity">
    <text evidence="3">Belongs to the MNN1/MNT family.</text>
</comment>
<dbReference type="Proteomes" id="UP000235786">
    <property type="component" value="Unassembled WGS sequence"/>
</dbReference>
<dbReference type="Pfam" id="PF11051">
    <property type="entry name" value="Mannosyl_trans3"/>
    <property type="match status" value="1"/>
</dbReference>
<accession>A0A2J6R7X5</accession>
<dbReference type="EMBL" id="KZ613953">
    <property type="protein sequence ID" value="PMD34615.1"/>
    <property type="molecule type" value="Genomic_DNA"/>
</dbReference>
<evidence type="ECO:0000256" key="1">
    <source>
        <dbReference type="ARBA" id="ARBA00004323"/>
    </source>
</evidence>
<dbReference type="Gene3D" id="3.90.550.10">
    <property type="entry name" value="Spore Coat Polysaccharide Biosynthesis Protein SpsA, Chain A"/>
    <property type="match status" value="1"/>
</dbReference>
<dbReference type="OrthoDB" id="430354at2759"/>
<dbReference type="STRING" id="1149755.A0A2J6R7X5"/>
<comment type="subcellular location">
    <subcellularLocation>
        <location evidence="1">Golgi apparatus membrane</location>
        <topology evidence="1">Single-pass type II membrane protein</topology>
    </subcellularLocation>
</comment>
<dbReference type="PANTHER" id="PTHR31646:SF1">
    <property type="entry name" value="ALPHA-1,2-MANNOSYLTRANSFERASE MNN2"/>
    <property type="match status" value="1"/>
</dbReference>
<dbReference type="SUPFAM" id="SSF53448">
    <property type="entry name" value="Nucleotide-diphospho-sugar transferases"/>
    <property type="match status" value="1"/>
</dbReference>
<sequence>MRSRTRIIASAAIILVIVSSYLSWKTFERRGYSLSGADGISHPDDAHFTQPTERPGVVHEFVQRPVLSYNEAVEVNKKTCPAEGVNFDEGTVTENEKTKAWRRVTSDKISDWRKNIAEYLDQKQNETQQKLTSESILAADGHGKAAKVGRGIVMAAGDHASVVRARTNIRLLRSYNCSLPIEIFNFQGEISGPDKRLLEELSLLEQRSEDRMNHGGVTVTIRVAEGVQKGKDWKAFHIKAAAIQQSSFDEILYLDTDSYLLRNPEYLFESKQWKDTGLMLWPDYTKSHATNPIWRLVGQQCRNEYEGESGQIFISRTLHQDVLWVAEYFAVKHHQFYGFLGGDRDSFRAAALLLGKKWTGPGRLNAAAGVVLNNPQGGGHTMLQSDPEGKWLFVHANLIKHAQFERPLWARIHRAAQDKFAGESTYGDVHPPNDGLGNGVKLRVVYQPMMSTVMSTFDGYDEAAVVVENWDSYEELKGFEDRWFGFGGAH</sequence>
<dbReference type="InterPro" id="IPR022751">
    <property type="entry name" value="Alpha_mannosyltransferase"/>
</dbReference>
<evidence type="ECO:0000256" key="6">
    <source>
        <dbReference type="ARBA" id="ARBA00022968"/>
    </source>
</evidence>
<proteinExistence type="inferred from homology"/>
<dbReference type="InterPro" id="IPR029044">
    <property type="entry name" value="Nucleotide-diphossugar_trans"/>
</dbReference>
<dbReference type="AlphaFoldDB" id="A0A2J6R7X5"/>
<name>A0A2J6R7X5_HYAVF</name>
<keyword evidence="6" id="KW-0735">Signal-anchor</keyword>
<comment type="pathway">
    <text evidence="2">Protein modification; protein glycosylation.</text>
</comment>
<evidence type="ECO:0000256" key="5">
    <source>
        <dbReference type="ARBA" id="ARBA00022692"/>
    </source>
</evidence>
<evidence type="ECO:0000256" key="2">
    <source>
        <dbReference type="ARBA" id="ARBA00004922"/>
    </source>
</evidence>
<reference evidence="11 12" key="1">
    <citation type="submission" date="2016-04" db="EMBL/GenBank/DDBJ databases">
        <title>A degradative enzymes factory behind the ericoid mycorrhizal symbiosis.</title>
        <authorList>
            <consortium name="DOE Joint Genome Institute"/>
            <person name="Martino E."/>
            <person name="Morin E."/>
            <person name="Grelet G."/>
            <person name="Kuo A."/>
            <person name="Kohler A."/>
            <person name="Daghino S."/>
            <person name="Barry K."/>
            <person name="Choi C."/>
            <person name="Cichocki N."/>
            <person name="Clum A."/>
            <person name="Copeland A."/>
            <person name="Hainaut M."/>
            <person name="Haridas S."/>
            <person name="Labutti K."/>
            <person name="Lindquist E."/>
            <person name="Lipzen A."/>
            <person name="Khouja H.-R."/>
            <person name="Murat C."/>
            <person name="Ohm R."/>
            <person name="Olson A."/>
            <person name="Spatafora J."/>
            <person name="Veneault-Fourrey C."/>
            <person name="Henrissat B."/>
            <person name="Grigoriev I."/>
            <person name="Martin F."/>
            <person name="Perotto S."/>
        </authorList>
    </citation>
    <scope>NUCLEOTIDE SEQUENCE [LARGE SCALE GENOMIC DNA]</scope>
    <source>
        <strain evidence="11 12">F</strain>
    </source>
</reference>
<keyword evidence="9 10" id="KW-0472">Membrane</keyword>
<dbReference type="GO" id="GO:0046354">
    <property type="term" value="P:mannan biosynthetic process"/>
    <property type="evidence" value="ECO:0007669"/>
    <property type="project" value="TreeGrafter"/>
</dbReference>
<dbReference type="GO" id="GO:0000026">
    <property type="term" value="F:alpha-1,2-mannosyltransferase activity"/>
    <property type="evidence" value="ECO:0007669"/>
    <property type="project" value="TreeGrafter"/>
</dbReference>
<evidence type="ECO:0000313" key="11">
    <source>
        <dbReference type="EMBL" id="PMD34615.1"/>
    </source>
</evidence>
<evidence type="ECO:0000256" key="4">
    <source>
        <dbReference type="ARBA" id="ARBA00022679"/>
    </source>
</evidence>
<evidence type="ECO:0000256" key="10">
    <source>
        <dbReference type="SAM" id="Phobius"/>
    </source>
</evidence>
<keyword evidence="8" id="KW-0333">Golgi apparatus</keyword>
<evidence type="ECO:0000256" key="9">
    <source>
        <dbReference type="ARBA" id="ARBA00023136"/>
    </source>
</evidence>
<evidence type="ECO:0000256" key="7">
    <source>
        <dbReference type="ARBA" id="ARBA00022989"/>
    </source>
</evidence>
<dbReference type="PANTHER" id="PTHR31646">
    <property type="entry name" value="ALPHA-1,2-MANNOSYLTRANSFERASE MNN2"/>
    <property type="match status" value="1"/>
</dbReference>
<gene>
    <name evidence="11" type="ORF">L207DRAFT_516768</name>
</gene>
<feature type="transmembrane region" description="Helical" evidence="10">
    <location>
        <begin position="7"/>
        <end position="24"/>
    </location>
</feature>
<keyword evidence="4 11" id="KW-0808">Transferase</keyword>
<keyword evidence="7 10" id="KW-1133">Transmembrane helix</keyword>
<dbReference type="GO" id="GO:0000139">
    <property type="term" value="C:Golgi membrane"/>
    <property type="evidence" value="ECO:0007669"/>
    <property type="project" value="UniProtKB-SubCell"/>
</dbReference>
<protein>
    <submittedName>
        <fullName evidence="11">Glycosyltransferase family 71 protein</fullName>
    </submittedName>
</protein>
<keyword evidence="5 10" id="KW-0812">Transmembrane</keyword>
<evidence type="ECO:0000256" key="8">
    <source>
        <dbReference type="ARBA" id="ARBA00023034"/>
    </source>
</evidence>